<gene>
    <name evidence="2" type="ORF">ACJ73_05896</name>
</gene>
<feature type="domain" description="DUF8040" evidence="1">
    <location>
        <begin position="65"/>
        <end position="146"/>
    </location>
</feature>
<sequence>MEDSDDEHDDHRSKRLLLCQHYQLATQFALQSVAQSIVSVPSGIRSMYTGPFRGMNLTIDLLDMDAHEQRLKNMTRMKPGTFLDLIDWLRNYTNIKESKDLLAIHIEQKLLIFLYITTQGVAYRNTAEMFHHSTDTISKIFHEVLSQHYASYMSALFICLLVKWNTAEWL</sequence>
<evidence type="ECO:0000259" key="1">
    <source>
        <dbReference type="Pfam" id="PF26138"/>
    </source>
</evidence>
<dbReference type="STRING" id="1658174.A0A1J9Q2G2"/>
<dbReference type="Pfam" id="PF26138">
    <property type="entry name" value="DUF8040"/>
    <property type="match status" value="1"/>
</dbReference>
<evidence type="ECO:0000313" key="3">
    <source>
        <dbReference type="Proteomes" id="UP000242791"/>
    </source>
</evidence>
<reference evidence="2 3" key="1">
    <citation type="submission" date="2015-08" db="EMBL/GenBank/DDBJ databases">
        <title>Emmonsia species relationships and genome sequence.</title>
        <authorList>
            <person name="Cuomo C.A."/>
            <person name="Schwartz I.S."/>
            <person name="Kenyon C."/>
            <person name="De Hoog G.S."/>
            <person name="Govender N.P."/>
            <person name="Botha A."/>
            <person name="Moreno L."/>
            <person name="De Vries M."/>
            <person name="Munoz J.F."/>
            <person name="Stielow J.B."/>
        </authorList>
    </citation>
    <scope>NUCLEOTIDE SEQUENCE [LARGE SCALE GENOMIC DNA]</scope>
    <source>
        <strain evidence="2 3">EI222</strain>
    </source>
</reference>
<comment type="caution">
    <text evidence="2">The sequence shown here is derived from an EMBL/GenBank/DDBJ whole genome shotgun (WGS) entry which is preliminary data.</text>
</comment>
<dbReference type="InterPro" id="IPR058353">
    <property type="entry name" value="DUF8040"/>
</dbReference>
<keyword evidence="3" id="KW-1185">Reference proteome</keyword>
<organism evidence="2 3">
    <name type="scientific">Blastomyces percursus</name>
    <dbReference type="NCBI Taxonomy" id="1658174"/>
    <lineage>
        <taxon>Eukaryota</taxon>
        <taxon>Fungi</taxon>
        <taxon>Dikarya</taxon>
        <taxon>Ascomycota</taxon>
        <taxon>Pezizomycotina</taxon>
        <taxon>Eurotiomycetes</taxon>
        <taxon>Eurotiomycetidae</taxon>
        <taxon>Onygenales</taxon>
        <taxon>Ajellomycetaceae</taxon>
        <taxon>Blastomyces</taxon>
    </lineage>
</organism>
<proteinExistence type="predicted"/>
<dbReference type="AlphaFoldDB" id="A0A1J9Q2G2"/>
<protein>
    <recommendedName>
        <fullName evidence="1">DUF8040 domain-containing protein</fullName>
    </recommendedName>
</protein>
<accession>A0A1J9Q2G2</accession>
<dbReference type="Proteomes" id="UP000242791">
    <property type="component" value="Unassembled WGS sequence"/>
</dbReference>
<name>A0A1J9Q2G2_9EURO</name>
<evidence type="ECO:0000313" key="2">
    <source>
        <dbReference type="EMBL" id="OJD22753.1"/>
    </source>
</evidence>
<dbReference type="OrthoDB" id="1681765at2759"/>
<dbReference type="VEuPathDB" id="FungiDB:ACJ73_05896"/>
<dbReference type="EMBL" id="LGTZ01000968">
    <property type="protein sequence ID" value="OJD22753.1"/>
    <property type="molecule type" value="Genomic_DNA"/>
</dbReference>